<evidence type="ECO:0000256" key="2">
    <source>
        <dbReference type="ARBA" id="ARBA00005434"/>
    </source>
</evidence>
<dbReference type="AlphaFoldDB" id="A0A6P8IMU3"/>
<dbReference type="InParanoid" id="A0A6P8IMU3"/>
<name>A0A6P8IMU3_ACTTE</name>
<evidence type="ECO:0000256" key="1">
    <source>
        <dbReference type="ARBA" id="ARBA00002530"/>
    </source>
</evidence>
<comment type="function">
    <text evidence="1">Specifically binds 5-hydroxymethylcytosine (5hmC), suggesting that it acts as a specific reader of 5hmC.</text>
</comment>
<reference evidence="9" key="1">
    <citation type="submission" date="2025-08" db="UniProtKB">
        <authorList>
            <consortium name="RefSeq"/>
        </authorList>
    </citation>
    <scope>IDENTIFICATION</scope>
    <source>
        <tissue evidence="9">Tentacle</tissue>
    </source>
</reference>
<evidence type="ECO:0000313" key="8">
    <source>
        <dbReference type="Proteomes" id="UP000515163"/>
    </source>
</evidence>
<dbReference type="GeneID" id="116302900"/>
<feature type="region of interest" description="Disordered" evidence="7">
    <location>
        <begin position="1"/>
        <end position="28"/>
    </location>
</feature>
<dbReference type="InterPro" id="IPR036322">
    <property type="entry name" value="WD40_repeat_dom_sf"/>
</dbReference>
<dbReference type="SUPFAM" id="SSF50978">
    <property type="entry name" value="WD40 repeat-like"/>
    <property type="match status" value="1"/>
</dbReference>
<accession>A0A6P8IMU3</accession>
<dbReference type="PANTHER" id="PTHR14773:SF0">
    <property type="entry name" value="WD REPEAT-CONTAINING PROTEIN 76"/>
    <property type="match status" value="1"/>
</dbReference>
<dbReference type="GO" id="GO:0003677">
    <property type="term" value="F:DNA binding"/>
    <property type="evidence" value="ECO:0007669"/>
    <property type="project" value="TreeGrafter"/>
</dbReference>
<dbReference type="Pfam" id="PF00400">
    <property type="entry name" value="WD40"/>
    <property type="match status" value="1"/>
</dbReference>
<gene>
    <name evidence="9" type="primary">LOC116302900</name>
</gene>
<dbReference type="FunCoup" id="A0A6P8IMU3">
    <property type="interactions" value="1142"/>
</dbReference>
<evidence type="ECO:0000256" key="5">
    <source>
        <dbReference type="ARBA" id="ARBA00022737"/>
    </source>
</evidence>
<dbReference type="PANTHER" id="PTHR14773">
    <property type="entry name" value="WD REPEAT-CONTAINING PROTEIN 76"/>
    <property type="match status" value="1"/>
</dbReference>
<dbReference type="SMART" id="SM00320">
    <property type="entry name" value="WD40"/>
    <property type="match status" value="5"/>
</dbReference>
<dbReference type="OrthoDB" id="9890280at2759"/>
<dbReference type="InterPro" id="IPR050853">
    <property type="entry name" value="WD_repeat_DNA-damage-binding"/>
</dbReference>
<comment type="similarity">
    <text evidence="2">Belongs to the WD repeat DDB2/WDR76 family.</text>
</comment>
<dbReference type="GO" id="GO:0005634">
    <property type="term" value="C:nucleus"/>
    <property type="evidence" value="ECO:0007669"/>
    <property type="project" value="TreeGrafter"/>
</dbReference>
<evidence type="ECO:0000256" key="6">
    <source>
        <dbReference type="PROSITE-ProRule" id="PRU00221"/>
    </source>
</evidence>
<organism evidence="8 9">
    <name type="scientific">Actinia tenebrosa</name>
    <name type="common">Australian red waratah sea anemone</name>
    <dbReference type="NCBI Taxonomy" id="6105"/>
    <lineage>
        <taxon>Eukaryota</taxon>
        <taxon>Metazoa</taxon>
        <taxon>Cnidaria</taxon>
        <taxon>Anthozoa</taxon>
        <taxon>Hexacorallia</taxon>
        <taxon>Actiniaria</taxon>
        <taxon>Actiniidae</taxon>
        <taxon>Actinia</taxon>
    </lineage>
</organism>
<dbReference type="FunFam" id="2.130.10.10:FF:000180">
    <property type="entry name" value="WD repeat-containing protein 76"/>
    <property type="match status" value="1"/>
</dbReference>
<feature type="repeat" description="WD" evidence="6">
    <location>
        <begin position="317"/>
        <end position="353"/>
    </location>
</feature>
<dbReference type="RefSeq" id="XP_031568169.1">
    <property type="nucleotide sequence ID" value="XM_031712309.1"/>
</dbReference>
<dbReference type="GO" id="GO:2000001">
    <property type="term" value="P:regulation of DNA damage checkpoint"/>
    <property type="evidence" value="ECO:0007669"/>
    <property type="project" value="TreeGrafter"/>
</dbReference>
<sequence>MPKRKGKGKSPSASQIKRPKIEHKTVTTTVSEYERKRIENIRKNNELLAQLNIAQAREDLSSFSLTRKPTIKPIRMKVEKVKEDLPRRQSLRIRKIEPDGITKLPDPVPSISTVVQQPRHRGKLEMNAANDVEEEDSKVFLDELAGLMSKDTKSITKKNIIIEKTFDSSRYSKLLVKENHVAKVVPQRVYSIQFHSIQSKALLFVGDKLGRLGIWDINSKKENNIIIYEPHTKPIINMAFDPEDQTKLVTASYDGIIRCADFSKEVFDEVLALDEDDFYFTYFGFGTPSCHTVLAASSDGQVRIVDCRKKGHSCPHYQLHDKAIKCLDVNPQRPNMFLTTTNKGQIAIWDIRNIKGPSSYLSIIERSRSISSAFFSPQTGQQILATGLDNFVTVNEVSLTGLISHPPSHMYRHDNFTGRWLATFHAKWDPKNEKYFAIGSMKYPRQLDVFSTERKGGPLIELWHENFTTITSRIAFHPTLNIIAGGNSSGKVFVWSE</sequence>
<evidence type="ECO:0000313" key="9">
    <source>
        <dbReference type="RefSeq" id="XP_031568169.1"/>
    </source>
</evidence>
<keyword evidence="8" id="KW-1185">Reference proteome</keyword>
<evidence type="ECO:0000256" key="3">
    <source>
        <dbReference type="ARBA" id="ARBA00021234"/>
    </source>
</evidence>
<protein>
    <recommendedName>
        <fullName evidence="3">WD repeat-containing protein 76</fullName>
    </recommendedName>
</protein>
<dbReference type="KEGG" id="aten:116302900"/>
<dbReference type="PROSITE" id="PS50082">
    <property type="entry name" value="WD_REPEATS_2"/>
    <property type="match status" value="1"/>
</dbReference>
<proteinExistence type="inferred from homology"/>
<keyword evidence="4 6" id="KW-0853">WD repeat</keyword>
<dbReference type="InterPro" id="IPR001680">
    <property type="entry name" value="WD40_rpt"/>
</dbReference>
<dbReference type="InterPro" id="IPR015943">
    <property type="entry name" value="WD40/YVTN_repeat-like_dom_sf"/>
</dbReference>
<keyword evidence="5" id="KW-0677">Repeat</keyword>
<evidence type="ECO:0000256" key="4">
    <source>
        <dbReference type="ARBA" id="ARBA00022574"/>
    </source>
</evidence>
<dbReference type="Proteomes" id="UP000515163">
    <property type="component" value="Unplaced"/>
</dbReference>
<evidence type="ECO:0000256" key="7">
    <source>
        <dbReference type="SAM" id="MobiDB-lite"/>
    </source>
</evidence>
<dbReference type="Gene3D" id="2.130.10.10">
    <property type="entry name" value="YVTN repeat-like/Quinoprotein amine dehydrogenase"/>
    <property type="match status" value="1"/>
</dbReference>